<dbReference type="SUPFAM" id="SSF46689">
    <property type="entry name" value="Homeodomain-like"/>
    <property type="match status" value="1"/>
</dbReference>
<dbReference type="Gene3D" id="1.10.357.10">
    <property type="entry name" value="Tetracycline Repressor, domain 2"/>
    <property type="match status" value="1"/>
</dbReference>
<dbReference type="Pfam" id="PF17932">
    <property type="entry name" value="TetR_C_24"/>
    <property type="match status" value="1"/>
</dbReference>
<evidence type="ECO:0000313" key="5">
    <source>
        <dbReference type="Proteomes" id="UP000192273"/>
    </source>
</evidence>
<dbReference type="InterPro" id="IPR050109">
    <property type="entry name" value="HTH-type_TetR-like_transc_reg"/>
</dbReference>
<dbReference type="KEGG" id="rmm:ROSMUCSMR3_00953"/>
<dbReference type="EMBL" id="CP020474">
    <property type="protein sequence ID" value="ARE82450.1"/>
    <property type="molecule type" value="Genomic_DNA"/>
</dbReference>
<evidence type="ECO:0000313" key="4">
    <source>
        <dbReference type="EMBL" id="ARE82450.1"/>
    </source>
</evidence>
<dbReference type="GO" id="GO:0003700">
    <property type="term" value="F:DNA-binding transcription factor activity"/>
    <property type="evidence" value="ECO:0007669"/>
    <property type="project" value="TreeGrafter"/>
</dbReference>
<keyword evidence="1 2" id="KW-0238">DNA-binding</keyword>
<feature type="domain" description="HTH tetR-type" evidence="3">
    <location>
        <begin position="35"/>
        <end position="95"/>
    </location>
</feature>
<evidence type="ECO:0000256" key="1">
    <source>
        <dbReference type="ARBA" id="ARBA00023125"/>
    </source>
</evidence>
<dbReference type="InterPro" id="IPR041490">
    <property type="entry name" value="KstR2_TetR_C"/>
</dbReference>
<sequence>MSCHSLGAKGKPGFDLNACSVKPDVMARTQGSHSDITGPRVREAALRLFARHGYAAVSMRQIAAAVGVQAGALYNYTPDKQTLLFDLMRGHMEELLAAWDRAEPQGDAMAALEAFTRFHIRFNTSRADAVFVSYMELRNLEPANFAVIEGLRRDYETRLEAVLRHGAEAGTMVVAEPRIASMALIAMLTGVNTWYRAQGRLSLADVEAVYWDMVRRSVEG</sequence>
<dbReference type="InterPro" id="IPR009057">
    <property type="entry name" value="Homeodomain-like_sf"/>
</dbReference>
<gene>
    <name evidence="4" type="primary">kstR2</name>
    <name evidence="4" type="ORF">ROSMUCSMR3_00953</name>
</gene>
<dbReference type="Pfam" id="PF00440">
    <property type="entry name" value="TetR_N"/>
    <property type="match status" value="1"/>
</dbReference>
<dbReference type="PROSITE" id="PS50977">
    <property type="entry name" value="HTH_TETR_2"/>
    <property type="match status" value="1"/>
</dbReference>
<dbReference type="PANTHER" id="PTHR30055:SF237">
    <property type="entry name" value="TRANSCRIPTIONAL REPRESSOR MCE3R"/>
    <property type="match status" value="1"/>
</dbReference>
<dbReference type="GO" id="GO:0000976">
    <property type="term" value="F:transcription cis-regulatory region binding"/>
    <property type="evidence" value="ECO:0007669"/>
    <property type="project" value="TreeGrafter"/>
</dbReference>
<accession>A0A1V0RL02</accession>
<keyword evidence="5" id="KW-1185">Reference proteome</keyword>
<dbReference type="AlphaFoldDB" id="A0A1V0RL02"/>
<name>A0A1V0RL02_9RHOB</name>
<dbReference type="Proteomes" id="UP000192273">
    <property type="component" value="Chromosome"/>
</dbReference>
<dbReference type="InterPro" id="IPR036271">
    <property type="entry name" value="Tet_transcr_reg_TetR-rel_C_sf"/>
</dbReference>
<dbReference type="SUPFAM" id="SSF48498">
    <property type="entry name" value="Tetracyclin repressor-like, C-terminal domain"/>
    <property type="match status" value="1"/>
</dbReference>
<dbReference type="InterPro" id="IPR001647">
    <property type="entry name" value="HTH_TetR"/>
</dbReference>
<organism evidence="4 5">
    <name type="scientific">Roseovarius mucosus</name>
    <dbReference type="NCBI Taxonomy" id="215743"/>
    <lineage>
        <taxon>Bacteria</taxon>
        <taxon>Pseudomonadati</taxon>
        <taxon>Pseudomonadota</taxon>
        <taxon>Alphaproteobacteria</taxon>
        <taxon>Rhodobacterales</taxon>
        <taxon>Roseobacteraceae</taxon>
        <taxon>Roseovarius</taxon>
    </lineage>
</organism>
<proteinExistence type="predicted"/>
<feature type="DNA-binding region" description="H-T-H motif" evidence="2">
    <location>
        <begin position="58"/>
        <end position="77"/>
    </location>
</feature>
<protein>
    <submittedName>
        <fullName evidence="4">HTH-type transcriptional repressor KstR2</fullName>
    </submittedName>
</protein>
<evidence type="ECO:0000259" key="3">
    <source>
        <dbReference type="PROSITE" id="PS50977"/>
    </source>
</evidence>
<evidence type="ECO:0000256" key="2">
    <source>
        <dbReference type="PROSITE-ProRule" id="PRU00335"/>
    </source>
</evidence>
<dbReference type="PRINTS" id="PR00455">
    <property type="entry name" value="HTHTETR"/>
</dbReference>
<dbReference type="PANTHER" id="PTHR30055">
    <property type="entry name" value="HTH-TYPE TRANSCRIPTIONAL REGULATOR RUTR"/>
    <property type="match status" value="1"/>
</dbReference>
<reference evidence="4 5" key="1">
    <citation type="submission" date="2017-03" db="EMBL/GenBank/DDBJ databases">
        <title>Genome Sequence of Roseovarius mucosus strain SMR3 Isolated from a culture of the Diatom Skeletonema marinoi.</title>
        <authorList>
            <person name="Topel M."/>
            <person name="Pinder M."/>
            <person name="Johansson O.N."/>
            <person name="Kourtchenko O."/>
            <person name="Godhe A."/>
            <person name="Clarke A.K."/>
        </authorList>
    </citation>
    <scope>NUCLEOTIDE SEQUENCE [LARGE SCALE GENOMIC DNA]</scope>
    <source>
        <strain evidence="4 5">SMR3</strain>
    </source>
</reference>